<dbReference type="Proteomes" id="UP000815677">
    <property type="component" value="Unassembled WGS sequence"/>
</dbReference>
<proteinExistence type="predicted"/>
<protein>
    <submittedName>
        <fullName evidence="1">Uncharacterized protein</fullName>
    </submittedName>
</protein>
<reference evidence="1" key="1">
    <citation type="submission" date="2014-09" db="EMBL/GenBank/DDBJ databases">
        <title>Genome sequence of the luminous mushroom Mycena chlorophos for searching fungal bioluminescence genes.</title>
        <authorList>
            <person name="Tanaka Y."/>
            <person name="Kasuga D."/>
            <person name="Oba Y."/>
            <person name="Hase S."/>
            <person name="Sato K."/>
            <person name="Oba Y."/>
            <person name="Sakakibara Y."/>
        </authorList>
    </citation>
    <scope>NUCLEOTIDE SEQUENCE</scope>
</reference>
<gene>
    <name evidence="1" type="ORF">MCHLO_01188</name>
</gene>
<evidence type="ECO:0000313" key="1">
    <source>
        <dbReference type="EMBL" id="GAT43512.1"/>
    </source>
</evidence>
<sequence>MSFSPPSLCCCANRPFLQAHVLGALPPAPLSTLLPPAELSLTHPLFLDPDALSVPWRGSTRYPDSGVSFSLCICSRCDSSFVGSPAHCARNATVCTCNEHLRSTVSGTASFRLPVPHRHLPPTSARSEASWMPSQSHCAYHVDRPATSSTGAQLWANAKATTALLPLQLVAPLMLDEVSQPCLDRPDRRRRQPTTKTRPACTPLAGVPCALSLCSPDVVFAQACARCGQRWLPWENTGGRVAGVPHTSDAAPSQGVHLLRVAWSATVLGLVAACNNLPVSGIRLLPLSSAAMSFFFDSGLGTPSAYKMCQVLLLSAGAERRPA</sequence>
<evidence type="ECO:0000313" key="2">
    <source>
        <dbReference type="Proteomes" id="UP000815677"/>
    </source>
</evidence>
<keyword evidence="2" id="KW-1185">Reference proteome</keyword>
<dbReference type="EMBL" id="DF839101">
    <property type="protein sequence ID" value="GAT43512.1"/>
    <property type="molecule type" value="Genomic_DNA"/>
</dbReference>
<organism evidence="1 2">
    <name type="scientific">Mycena chlorophos</name>
    <name type="common">Agaric fungus</name>
    <name type="synonym">Agaricus chlorophos</name>
    <dbReference type="NCBI Taxonomy" id="658473"/>
    <lineage>
        <taxon>Eukaryota</taxon>
        <taxon>Fungi</taxon>
        <taxon>Dikarya</taxon>
        <taxon>Basidiomycota</taxon>
        <taxon>Agaricomycotina</taxon>
        <taxon>Agaricomycetes</taxon>
        <taxon>Agaricomycetidae</taxon>
        <taxon>Agaricales</taxon>
        <taxon>Marasmiineae</taxon>
        <taxon>Mycenaceae</taxon>
        <taxon>Mycena</taxon>
    </lineage>
</organism>
<name>A0ABQ0KXT3_MYCCL</name>
<accession>A0ABQ0KXT3</accession>